<reference evidence="2" key="1">
    <citation type="submission" date="2024-02" db="UniProtKB">
        <authorList>
            <consortium name="WormBaseParasite"/>
        </authorList>
    </citation>
    <scope>IDENTIFICATION</scope>
</reference>
<evidence type="ECO:0000313" key="1">
    <source>
        <dbReference type="Proteomes" id="UP000887575"/>
    </source>
</evidence>
<name>A0AAF3EBP1_9BILA</name>
<protein>
    <submittedName>
        <fullName evidence="2">Uncharacterized protein</fullName>
    </submittedName>
</protein>
<sequence>MCLTFSRNLSSIYRGCSITYDEEQNLFRSDCPSEGLFVGESIPKPTFSDGLHRPFSPTFSVYIKKEPERRLQQGKRLSWQRAIKQAVSLIN</sequence>
<proteinExistence type="predicted"/>
<evidence type="ECO:0000313" key="2">
    <source>
        <dbReference type="WBParaSite" id="MBELARI_LOCUS11369"/>
    </source>
</evidence>
<dbReference type="Proteomes" id="UP000887575">
    <property type="component" value="Unassembled WGS sequence"/>
</dbReference>
<accession>A0AAF3EBP1</accession>
<dbReference type="AlphaFoldDB" id="A0AAF3EBP1"/>
<dbReference type="WBParaSite" id="MBELARI_LOCUS11369">
    <property type="protein sequence ID" value="MBELARI_LOCUS11369"/>
    <property type="gene ID" value="MBELARI_LOCUS11369"/>
</dbReference>
<keyword evidence="1" id="KW-1185">Reference proteome</keyword>
<organism evidence="1 2">
    <name type="scientific">Mesorhabditis belari</name>
    <dbReference type="NCBI Taxonomy" id="2138241"/>
    <lineage>
        <taxon>Eukaryota</taxon>
        <taxon>Metazoa</taxon>
        <taxon>Ecdysozoa</taxon>
        <taxon>Nematoda</taxon>
        <taxon>Chromadorea</taxon>
        <taxon>Rhabditida</taxon>
        <taxon>Rhabditina</taxon>
        <taxon>Rhabditomorpha</taxon>
        <taxon>Rhabditoidea</taxon>
        <taxon>Rhabditidae</taxon>
        <taxon>Mesorhabditinae</taxon>
        <taxon>Mesorhabditis</taxon>
    </lineage>
</organism>